<evidence type="ECO:0000256" key="1">
    <source>
        <dbReference type="ARBA" id="ARBA00022676"/>
    </source>
</evidence>
<keyword evidence="1" id="KW-0328">Glycosyltransferase</keyword>
<dbReference type="Pfam" id="PF00535">
    <property type="entry name" value="Glycos_transf_2"/>
    <property type="match status" value="1"/>
</dbReference>
<evidence type="ECO:0000259" key="3">
    <source>
        <dbReference type="Pfam" id="PF00535"/>
    </source>
</evidence>
<dbReference type="InterPro" id="IPR029044">
    <property type="entry name" value="Nucleotide-diphossugar_trans"/>
</dbReference>
<dbReference type="PANTHER" id="PTHR22916">
    <property type="entry name" value="GLYCOSYLTRANSFERASE"/>
    <property type="match status" value="1"/>
</dbReference>
<dbReference type="Proteomes" id="UP000437575">
    <property type="component" value="Unassembled WGS sequence"/>
</dbReference>
<dbReference type="EMBL" id="WKKX01000081">
    <property type="protein sequence ID" value="MSE07755.1"/>
    <property type="molecule type" value="Genomic_DNA"/>
</dbReference>
<evidence type="ECO:0000256" key="2">
    <source>
        <dbReference type="ARBA" id="ARBA00022679"/>
    </source>
</evidence>
<proteinExistence type="predicted"/>
<evidence type="ECO:0000313" key="4">
    <source>
        <dbReference type="EMBL" id="MSE04926.1"/>
    </source>
</evidence>
<dbReference type="CDD" id="cd00761">
    <property type="entry name" value="Glyco_tranf_GTA_type"/>
    <property type="match status" value="1"/>
</dbReference>
<dbReference type="InterPro" id="IPR001173">
    <property type="entry name" value="Glyco_trans_2-like"/>
</dbReference>
<comment type="caution">
    <text evidence="4">The sequence shown here is derived from an EMBL/GenBank/DDBJ whole genome shotgun (WGS) entry which is preliminary data.</text>
</comment>
<dbReference type="SUPFAM" id="SSF53448">
    <property type="entry name" value="Nucleotide-diphospho-sugar transferases"/>
    <property type="match status" value="1"/>
</dbReference>
<evidence type="ECO:0000313" key="7">
    <source>
        <dbReference type="Proteomes" id="UP000467635"/>
    </source>
</evidence>
<sequence>MAKISIGVPVYNVEEYLPQCLDSIIKQTFTDFQVIMVDDGSTDNSFSICQEYVAKDSRFKLIHQENRGLAGARNTIIKNVKTEFITWIDSDDWVEPDYLKLLVDTQVRTDADMVTMGHQVYKDSVSYVEDYAKRFNGYQNSDGTIPAKYMIEDLIRFNLKLSGYWGGIDRTALYKGLFCKEGYNHEDISSKHKLYLKANKIVAIPDMLYIYRVRSGSITNGNVHTYEKARKVLDTLIQAYKEVVYIAELSNFNVDMYYKAMLDKININEWFIWGLNSEDKELLSKDIEKTKRRLRKFWTRNY</sequence>
<gene>
    <name evidence="5" type="ORF">GKC33_03220</name>
    <name evidence="4" type="ORF">GKC34_03565</name>
</gene>
<dbReference type="AlphaFoldDB" id="A0A6A8LNC4"/>
<accession>A0A6A8LNC4</accession>
<dbReference type="Proteomes" id="UP000467635">
    <property type="component" value="Unassembled WGS sequence"/>
</dbReference>
<keyword evidence="2 4" id="KW-0808">Transferase</keyword>
<protein>
    <submittedName>
        <fullName evidence="4">Glycosyltransferase</fullName>
    </submittedName>
</protein>
<dbReference type="PANTHER" id="PTHR22916:SF51">
    <property type="entry name" value="GLYCOSYLTRANSFERASE EPSH-RELATED"/>
    <property type="match status" value="1"/>
</dbReference>
<evidence type="ECO:0000313" key="5">
    <source>
        <dbReference type="EMBL" id="MSE07755.1"/>
    </source>
</evidence>
<dbReference type="GO" id="GO:0016757">
    <property type="term" value="F:glycosyltransferase activity"/>
    <property type="evidence" value="ECO:0007669"/>
    <property type="project" value="UniProtKB-KW"/>
</dbReference>
<organism evidence="4 6">
    <name type="scientific">Ligilactobacillus salivarius</name>
    <dbReference type="NCBI Taxonomy" id="1624"/>
    <lineage>
        <taxon>Bacteria</taxon>
        <taxon>Bacillati</taxon>
        <taxon>Bacillota</taxon>
        <taxon>Bacilli</taxon>
        <taxon>Lactobacillales</taxon>
        <taxon>Lactobacillaceae</taxon>
        <taxon>Ligilactobacillus</taxon>
    </lineage>
</organism>
<evidence type="ECO:0000313" key="6">
    <source>
        <dbReference type="Proteomes" id="UP000437575"/>
    </source>
</evidence>
<feature type="domain" description="Glycosyltransferase 2-like" evidence="3">
    <location>
        <begin position="5"/>
        <end position="126"/>
    </location>
</feature>
<reference evidence="6 7" key="1">
    <citation type="submission" date="2019-11" db="EMBL/GenBank/DDBJ databases">
        <title>Draft Genome Sequence of Plant Growth-Promoting Rhizosphere-Associated Bacteria.</title>
        <authorList>
            <person name="Vasilyev I.Y."/>
            <person name="Radchenko V."/>
            <person name="Ilnitskaya E.V."/>
        </authorList>
    </citation>
    <scope>NUCLEOTIDE SEQUENCE [LARGE SCALE GENOMIC DNA]</scope>
    <source>
        <strain evidence="5 7">VRA_01-1sq_f</strain>
        <strain evidence="4 6">VRA_1sq_f</strain>
    </source>
</reference>
<name>A0A6A8LNC4_9LACO</name>
<dbReference type="Gene3D" id="3.90.550.10">
    <property type="entry name" value="Spore Coat Polysaccharide Biosynthesis Protein SpsA, Chain A"/>
    <property type="match status" value="1"/>
</dbReference>
<dbReference type="EMBL" id="WKKZ01000086">
    <property type="protein sequence ID" value="MSE04926.1"/>
    <property type="molecule type" value="Genomic_DNA"/>
</dbReference>